<evidence type="ECO:0000256" key="2">
    <source>
        <dbReference type="ARBA" id="ARBA00022664"/>
    </source>
</evidence>
<comment type="subunit">
    <text evidence="8">Component of the spliceosome. Present in the activated B complex, the catalytically activated B* complex which catalyzes the branching, the catalytic step 1 C complex catalyzing the exon ligation, and the postcatalytic P complex containing the ligated exons (mRNA) and the excised lariat intron.</text>
</comment>
<dbReference type="InterPro" id="IPR043701">
    <property type="entry name" value="Yju2"/>
</dbReference>
<keyword evidence="6" id="KW-0508">mRNA splicing</keyword>
<evidence type="ECO:0000256" key="7">
    <source>
        <dbReference type="ARBA" id="ARBA00023242"/>
    </source>
</evidence>
<evidence type="ECO:0000313" key="10">
    <source>
        <dbReference type="EMBL" id="GHP06794.1"/>
    </source>
</evidence>
<dbReference type="GO" id="GO:0046872">
    <property type="term" value="F:metal ion binding"/>
    <property type="evidence" value="ECO:0007669"/>
    <property type="project" value="UniProtKB-KW"/>
</dbReference>
<dbReference type="PANTHER" id="PTHR12111">
    <property type="entry name" value="SPLICING FACTOR YJU2"/>
    <property type="match status" value="1"/>
</dbReference>
<feature type="binding site" evidence="8">
    <location>
        <position position="51"/>
    </location>
    <ligand>
        <name>Zn(2+)</name>
        <dbReference type="ChEBI" id="CHEBI:29105"/>
    </ligand>
</feature>
<organism evidence="10 11">
    <name type="scientific">Pycnococcus provasolii</name>
    <dbReference type="NCBI Taxonomy" id="41880"/>
    <lineage>
        <taxon>Eukaryota</taxon>
        <taxon>Viridiplantae</taxon>
        <taxon>Chlorophyta</taxon>
        <taxon>Pseudoscourfieldiophyceae</taxon>
        <taxon>Pseudoscourfieldiales</taxon>
        <taxon>Pycnococcaceae</taxon>
        <taxon>Pycnococcus</taxon>
    </lineage>
</organism>
<accession>A0A830HI50</accession>
<feature type="region of interest" description="Disordered" evidence="9">
    <location>
        <begin position="113"/>
        <end position="145"/>
    </location>
</feature>
<reference evidence="10" key="1">
    <citation type="submission" date="2020-10" db="EMBL/GenBank/DDBJ databases">
        <title>Unveiling of a novel bifunctional photoreceptor, Dualchrome1, isolated from a cosmopolitan green alga.</title>
        <authorList>
            <person name="Suzuki S."/>
            <person name="Kawachi M."/>
        </authorList>
    </citation>
    <scope>NUCLEOTIDE SEQUENCE</scope>
    <source>
        <strain evidence="10">NIES 2893</strain>
    </source>
</reference>
<keyword evidence="4 8" id="KW-0747">Spliceosome</keyword>
<evidence type="ECO:0000256" key="8">
    <source>
        <dbReference type="HAMAP-Rule" id="MF_03226"/>
    </source>
</evidence>
<evidence type="ECO:0000313" key="11">
    <source>
        <dbReference type="Proteomes" id="UP000660262"/>
    </source>
</evidence>
<dbReference type="Pfam" id="PF04502">
    <property type="entry name" value="Saf4_Yju2"/>
    <property type="match status" value="1"/>
</dbReference>
<comment type="similarity">
    <text evidence="8">Belongs to the CWC16 family. YJU2 subfamily.</text>
</comment>
<dbReference type="Proteomes" id="UP000660262">
    <property type="component" value="Unassembled WGS sequence"/>
</dbReference>
<feature type="binding site" evidence="8">
    <location>
        <position position="54"/>
    </location>
    <ligand>
        <name>Zn(2+)</name>
        <dbReference type="ChEBI" id="CHEBI:29105"/>
    </ligand>
</feature>
<evidence type="ECO:0000256" key="1">
    <source>
        <dbReference type="ARBA" id="ARBA00004123"/>
    </source>
</evidence>
<name>A0A830HI50_9CHLO</name>
<sequence>MGERKVASKYFPPDFDPSKVPRKSKPGGSKTQEHALNQQKIRTMLPFTVRCSTCGTFLYAGSKFNARKEDVPADSYIGIKVYRFYIRCTRCSSEFTLKTDPQNADYICEAGATRSHDPSLRGSLRQTVDAAPQPDGTEEEEPPPDAMVAAEQRAADTKREFDTMNALDELMSMNARATAVTSDMAIQAMHGAEDGAAGAKDGGATALGDDGVHPDDERALQAMLARQRANVRRLRDDDDEGGGGGGGGGEGNNKRMRSETTAAAATTMMAPAVPLEKQQVQLRPVVAVVKRKVESAAKPKEEGVGSLALLGAYSDDSDDD</sequence>
<keyword evidence="3 8" id="KW-0479">Metal-binding</keyword>
<evidence type="ECO:0000256" key="9">
    <source>
        <dbReference type="SAM" id="MobiDB-lite"/>
    </source>
</evidence>
<keyword evidence="7 8" id="KW-0539">Nucleus</keyword>
<keyword evidence="11" id="KW-1185">Reference proteome</keyword>
<dbReference type="PANTHER" id="PTHR12111:SF1">
    <property type="entry name" value="SPLICING FACTOR YJU2"/>
    <property type="match status" value="1"/>
</dbReference>
<evidence type="ECO:0000256" key="6">
    <source>
        <dbReference type="ARBA" id="ARBA00023187"/>
    </source>
</evidence>
<feature type="region of interest" description="Disordered" evidence="9">
    <location>
        <begin position="295"/>
        <end position="320"/>
    </location>
</feature>
<proteinExistence type="inferred from homology"/>
<protein>
    <recommendedName>
        <fullName evidence="8">Splicing factor YJU2</fullName>
    </recommendedName>
</protein>
<evidence type="ECO:0000256" key="5">
    <source>
        <dbReference type="ARBA" id="ARBA00022833"/>
    </source>
</evidence>
<evidence type="ECO:0000256" key="3">
    <source>
        <dbReference type="ARBA" id="ARBA00022723"/>
    </source>
</evidence>
<comment type="caution">
    <text evidence="10">The sequence shown here is derived from an EMBL/GenBank/DDBJ whole genome shotgun (WGS) entry which is preliminary data.</text>
</comment>
<feature type="compositionally biased region" description="Gly residues" evidence="9">
    <location>
        <begin position="242"/>
        <end position="251"/>
    </location>
</feature>
<evidence type="ECO:0000256" key="4">
    <source>
        <dbReference type="ARBA" id="ARBA00022728"/>
    </source>
</evidence>
<keyword evidence="2" id="KW-0507">mRNA processing</keyword>
<comment type="subcellular location">
    <subcellularLocation>
        <location evidence="1 8">Nucleus</location>
    </subcellularLocation>
</comment>
<feature type="region of interest" description="Disordered" evidence="9">
    <location>
        <begin position="1"/>
        <end position="38"/>
    </location>
</feature>
<dbReference type="GO" id="GO:0071006">
    <property type="term" value="C:U2-type catalytic step 1 spliceosome"/>
    <property type="evidence" value="ECO:0007669"/>
    <property type="project" value="UniProtKB-UniRule"/>
</dbReference>
<gene>
    <name evidence="10" type="ORF">PPROV_000553800</name>
</gene>
<dbReference type="AlphaFoldDB" id="A0A830HI50"/>
<dbReference type="EMBL" id="BNJQ01000014">
    <property type="protein sequence ID" value="GHP06794.1"/>
    <property type="molecule type" value="Genomic_DNA"/>
</dbReference>
<dbReference type="InterPro" id="IPR007590">
    <property type="entry name" value="Saf4/Yju2"/>
</dbReference>
<feature type="region of interest" description="Disordered" evidence="9">
    <location>
        <begin position="228"/>
        <end position="265"/>
    </location>
</feature>
<feature type="binding site" evidence="8">
    <location>
        <position position="91"/>
    </location>
    <ligand>
        <name>Zn(2+)</name>
        <dbReference type="ChEBI" id="CHEBI:29105"/>
    </ligand>
</feature>
<comment type="function">
    <text evidence="8">Part of the spliceosome which catalyzes two sequential transesterification reactions, first the excision of the non-coding intron from pre-mRNA and then the ligation of the coding exons to form the mature mRNA. Plays a role in stabilizing the structure of the spliceosome catalytic core and docking of the branch helix into the active site, producing 5'-exon and lariat intron-3'-intermediates.</text>
</comment>
<dbReference type="OrthoDB" id="674963at2759"/>
<keyword evidence="5 8" id="KW-0862">Zinc</keyword>
<feature type="binding site" evidence="8">
    <location>
        <position position="88"/>
    </location>
    <ligand>
        <name>Zn(2+)</name>
        <dbReference type="ChEBI" id="CHEBI:29105"/>
    </ligand>
</feature>
<dbReference type="GO" id="GO:0000349">
    <property type="term" value="P:generation of catalytic spliceosome for first transesterification step"/>
    <property type="evidence" value="ECO:0007669"/>
    <property type="project" value="UniProtKB-UniRule"/>
</dbReference>
<dbReference type="HAMAP" id="MF_03226">
    <property type="entry name" value="YJU2"/>
    <property type="match status" value="1"/>
</dbReference>